<comment type="caution">
    <text evidence="4">The sequence shown here is derived from an EMBL/GenBank/DDBJ whole genome shotgun (WGS) entry which is preliminary data.</text>
</comment>
<dbReference type="EMBL" id="CABITT030000002">
    <property type="protein sequence ID" value="VVA93512.1"/>
    <property type="molecule type" value="Genomic_DNA"/>
</dbReference>
<dbReference type="InterPro" id="IPR036600">
    <property type="entry name" value="PAH_sf"/>
</dbReference>
<feature type="compositionally biased region" description="Basic residues" evidence="3">
    <location>
        <begin position="154"/>
        <end position="164"/>
    </location>
</feature>
<evidence type="ECO:0000313" key="4">
    <source>
        <dbReference type="EMBL" id="VVA93512.1"/>
    </source>
</evidence>
<gene>
    <name evidence="4" type="ORF">ANE_LOCUS3957</name>
</gene>
<feature type="compositionally biased region" description="Basic and acidic residues" evidence="3">
    <location>
        <begin position="173"/>
        <end position="192"/>
    </location>
</feature>
<dbReference type="GO" id="GO:0006355">
    <property type="term" value="P:regulation of DNA-templated transcription"/>
    <property type="evidence" value="ECO:0007669"/>
    <property type="project" value="InterPro"/>
</dbReference>
<dbReference type="GO" id="GO:0005634">
    <property type="term" value="C:nucleus"/>
    <property type="evidence" value="ECO:0007669"/>
    <property type="project" value="UniProtKB-SubCell"/>
</dbReference>
<feature type="region of interest" description="Disordered" evidence="3">
    <location>
        <begin position="139"/>
        <end position="192"/>
    </location>
</feature>
<dbReference type="OrthoDB" id="1054225at2759"/>
<keyword evidence="2" id="KW-0539">Nucleus</keyword>
<reference evidence="4" key="1">
    <citation type="submission" date="2019-07" db="EMBL/GenBank/DDBJ databases">
        <authorList>
            <person name="Dittberner H."/>
        </authorList>
    </citation>
    <scope>NUCLEOTIDE SEQUENCE [LARGE SCALE GENOMIC DNA]</scope>
</reference>
<protein>
    <submittedName>
        <fullName evidence="4">Uncharacterized protein</fullName>
    </submittedName>
</protein>
<evidence type="ECO:0000256" key="2">
    <source>
        <dbReference type="ARBA" id="ARBA00023242"/>
    </source>
</evidence>
<name>A0A565AVX3_9BRAS</name>
<feature type="compositionally biased region" description="Basic and acidic residues" evidence="3">
    <location>
        <begin position="139"/>
        <end position="153"/>
    </location>
</feature>
<accession>A0A565AVX3</accession>
<organism evidence="4 5">
    <name type="scientific">Arabis nemorensis</name>
    <dbReference type="NCBI Taxonomy" id="586526"/>
    <lineage>
        <taxon>Eukaryota</taxon>
        <taxon>Viridiplantae</taxon>
        <taxon>Streptophyta</taxon>
        <taxon>Embryophyta</taxon>
        <taxon>Tracheophyta</taxon>
        <taxon>Spermatophyta</taxon>
        <taxon>Magnoliopsida</taxon>
        <taxon>eudicotyledons</taxon>
        <taxon>Gunneridae</taxon>
        <taxon>Pentapetalae</taxon>
        <taxon>rosids</taxon>
        <taxon>malvids</taxon>
        <taxon>Brassicales</taxon>
        <taxon>Brassicaceae</taxon>
        <taxon>Arabideae</taxon>
        <taxon>Arabis</taxon>
    </lineage>
</organism>
<dbReference type="AlphaFoldDB" id="A0A565AVX3"/>
<dbReference type="SUPFAM" id="SSF47762">
    <property type="entry name" value="PAH2 domain"/>
    <property type="match status" value="1"/>
</dbReference>
<dbReference type="Proteomes" id="UP000489600">
    <property type="component" value="Unassembled WGS sequence"/>
</dbReference>
<sequence>MDDKSIFDQYVDAMKSYQSGSLSFSDLKNRIVYILGNHEGLVEEYHQLLSDLASLGGRNSIKEKTESAKSDLERTAREFLNKVEALDKGFCKVFLDAFRSLGGIEVLIEQLDVILRDNPSLKEEFISLLIDSRLLSPKRDTEEAAKPSPEDKRAKQKISVKLKKVTPSYYIRPGEEKGSSSDERRRDYLCTM</sequence>
<keyword evidence="5" id="KW-1185">Reference proteome</keyword>
<evidence type="ECO:0000256" key="3">
    <source>
        <dbReference type="SAM" id="MobiDB-lite"/>
    </source>
</evidence>
<proteinExistence type="predicted"/>
<evidence type="ECO:0000313" key="5">
    <source>
        <dbReference type="Proteomes" id="UP000489600"/>
    </source>
</evidence>
<comment type="subcellular location">
    <subcellularLocation>
        <location evidence="1">Nucleus</location>
    </subcellularLocation>
</comment>
<evidence type="ECO:0000256" key="1">
    <source>
        <dbReference type="ARBA" id="ARBA00004123"/>
    </source>
</evidence>